<dbReference type="InterPro" id="IPR013783">
    <property type="entry name" value="Ig-like_fold"/>
</dbReference>
<dbReference type="Gene3D" id="2.60.40.10">
    <property type="entry name" value="Immunoglobulins"/>
    <property type="match status" value="1"/>
</dbReference>
<dbReference type="OrthoDB" id="3169091at2"/>
<keyword evidence="2" id="KW-0964">Secreted</keyword>
<dbReference type="Pfam" id="PF17210">
    <property type="entry name" value="SdrD_B"/>
    <property type="match status" value="1"/>
</dbReference>
<dbReference type="InterPro" id="IPR033764">
    <property type="entry name" value="Sdr_B"/>
</dbReference>
<feature type="region of interest" description="Disordered" evidence="4">
    <location>
        <begin position="1"/>
        <end position="36"/>
    </location>
</feature>
<accession>A0A0F0GKB8</accession>
<evidence type="ECO:0000256" key="1">
    <source>
        <dbReference type="ARBA" id="ARBA00004613"/>
    </source>
</evidence>
<evidence type="ECO:0000313" key="7">
    <source>
        <dbReference type="Proteomes" id="UP000033393"/>
    </source>
</evidence>
<dbReference type="GO" id="GO:0005576">
    <property type="term" value="C:extracellular region"/>
    <property type="evidence" value="ECO:0007669"/>
    <property type="project" value="UniProtKB-SubCell"/>
</dbReference>
<dbReference type="AlphaFoldDB" id="A0A0F0GKB8"/>
<evidence type="ECO:0000256" key="2">
    <source>
        <dbReference type="ARBA" id="ARBA00022525"/>
    </source>
</evidence>
<proteinExistence type="predicted"/>
<dbReference type="Proteomes" id="UP000033393">
    <property type="component" value="Unassembled WGS sequence"/>
</dbReference>
<dbReference type="RefSeq" id="WP_045315275.1">
    <property type="nucleotide sequence ID" value="NZ_JYJG01000269.1"/>
</dbReference>
<dbReference type="GO" id="GO:0005975">
    <property type="term" value="P:carbohydrate metabolic process"/>
    <property type="evidence" value="ECO:0007669"/>
    <property type="project" value="UniProtKB-ARBA"/>
</dbReference>
<evidence type="ECO:0000313" key="6">
    <source>
        <dbReference type="EMBL" id="KJK43954.1"/>
    </source>
</evidence>
<dbReference type="EMBL" id="JYJG01000269">
    <property type="protein sequence ID" value="KJK43954.1"/>
    <property type="molecule type" value="Genomic_DNA"/>
</dbReference>
<gene>
    <name evidence="6" type="ORF">UK23_31165</name>
</gene>
<sequence length="62" mass="6301">MGLRSDPGQDNGEPGVAGVPVELFRNGPNGPESAGTAVTDANGMYLFSGLGAGDYFVKFTPP</sequence>
<keyword evidence="3" id="KW-0732">Signal</keyword>
<evidence type="ECO:0000256" key="4">
    <source>
        <dbReference type="SAM" id="MobiDB-lite"/>
    </source>
</evidence>
<feature type="non-terminal residue" evidence="6">
    <location>
        <position position="62"/>
    </location>
</feature>
<reference evidence="6 7" key="1">
    <citation type="submission" date="2015-02" db="EMBL/GenBank/DDBJ databases">
        <authorList>
            <person name="Ju K.-S."/>
            <person name="Doroghazi J.R."/>
            <person name="Metcalf W."/>
        </authorList>
    </citation>
    <scope>NUCLEOTIDE SEQUENCE [LARGE SCALE GENOMIC DNA]</scope>
    <source>
        <strain evidence="6 7">NRRL B-16140</strain>
    </source>
</reference>
<name>A0A0F0GKB8_LENAE</name>
<protein>
    <recommendedName>
        <fullName evidence="5">SD-repeat containing protein B domain-containing protein</fullName>
    </recommendedName>
</protein>
<comment type="caution">
    <text evidence="6">The sequence shown here is derived from an EMBL/GenBank/DDBJ whole genome shotgun (WGS) entry which is preliminary data.</text>
</comment>
<feature type="domain" description="SD-repeat containing protein B" evidence="5">
    <location>
        <begin position="8"/>
        <end position="62"/>
    </location>
</feature>
<keyword evidence="7" id="KW-1185">Reference proteome</keyword>
<evidence type="ECO:0000256" key="3">
    <source>
        <dbReference type="ARBA" id="ARBA00022729"/>
    </source>
</evidence>
<dbReference type="SUPFAM" id="SSF117074">
    <property type="entry name" value="Hypothetical protein PA1324"/>
    <property type="match status" value="1"/>
</dbReference>
<evidence type="ECO:0000259" key="5">
    <source>
        <dbReference type="Pfam" id="PF17210"/>
    </source>
</evidence>
<comment type="subcellular location">
    <subcellularLocation>
        <location evidence="1">Secreted</location>
    </subcellularLocation>
</comment>
<organism evidence="6 7">
    <name type="scientific">Lentzea aerocolonigenes</name>
    <name type="common">Lechevalieria aerocolonigenes</name>
    <name type="synonym">Saccharothrix aerocolonigenes</name>
    <dbReference type="NCBI Taxonomy" id="68170"/>
    <lineage>
        <taxon>Bacteria</taxon>
        <taxon>Bacillati</taxon>
        <taxon>Actinomycetota</taxon>
        <taxon>Actinomycetes</taxon>
        <taxon>Pseudonocardiales</taxon>
        <taxon>Pseudonocardiaceae</taxon>
        <taxon>Lentzea</taxon>
    </lineage>
</organism>